<dbReference type="VEuPathDB" id="TriTrypDB:ADEAN_000710500"/>
<reference evidence="2 3" key="1">
    <citation type="submission" date="2020-08" db="EMBL/GenBank/DDBJ databases">
        <authorList>
            <person name="Newling K."/>
            <person name="Davey J."/>
            <person name="Forrester S."/>
        </authorList>
    </citation>
    <scope>NUCLEOTIDE SEQUENCE [LARGE SCALE GENOMIC DNA]</scope>
    <source>
        <strain evidence="3">Crithidia deanei Carvalho (ATCC PRA-265)</strain>
    </source>
</reference>
<dbReference type="AlphaFoldDB" id="A0A7G2CIJ3"/>
<accession>A0A7G2CIJ3</accession>
<sequence>MKRYAATETRGESAWKREWSSFISGIEMKQVRDGTRALSLKASKDIEHEVAQQEEKSGSVAEAPTSYSYLFSSPAQKKAEREKKLQQQREEERQRRLERERKKKQKMRLKRQREGGEEEEESSDDEDTSKHQKTLKEAEKRGLKLEGMTRKEKRKFLQLTVTEEHIKAQEHAKQFKLHELMDEKLAWYQQGPHPIDLISEKLVKKKADKKGKQLGLKYNYLLPHPSWIAKRTQRRKESIMVALGRRFVFDDDGHAYDALRGVPVDMTKVNFLLTEPLFKEEGGAAGEEGTKRFLTVEDPRKIHTTFVRKVLTDKNAGDELRRANLSTNFLSSNIVKKPSVGLNDD</sequence>
<protein>
    <submittedName>
        <fullName evidence="2">Uncharacterized protein</fullName>
    </submittedName>
</protein>
<feature type="compositionally biased region" description="Basic and acidic residues" evidence="1">
    <location>
        <begin position="128"/>
        <end position="142"/>
    </location>
</feature>
<dbReference type="Proteomes" id="UP000515908">
    <property type="component" value="Chromosome 14"/>
</dbReference>
<keyword evidence="3" id="KW-1185">Reference proteome</keyword>
<evidence type="ECO:0000313" key="2">
    <source>
        <dbReference type="EMBL" id="CAD2219596.1"/>
    </source>
</evidence>
<feature type="region of interest" description="Disordered" evidence="1">
    <location>
        <begin position="48"/>
        <end position="142"/>
    </location>
</feature>
<feature type="compositionally biased region" description="Basic and acidic residues" evidence="1">
    <location>
        <begin position="77"/>
        <end position="100"/>
    </location>
</feature>
<organism evidence="2 3">
    <name type="scientific">Angomonas deanei</name>
    <dbReference type="NCBI Taxonomy" id="59799"/>
    <lineage>
        <taxon>Eukaryota</taxon>
        <taxon>Discoba</taxon>
        <taxon>Euglenozoa</taxon>
        <taxon>Kinetoplastea</taxon>
        <taxon>Metakinetoplastina</taxon>
        <taxon>Trypanosomatida</taxon>
        <taxon>Trypanosomatidae</taxon>
        <taxon>Strigomonadinae</taxon>
        <taxon>Angomonas</taxon>
    </lineage>
</organism>
<feature type="compositionally biased region" description="Basic and acidic residues" evidence="1">
    <location>
        <begin position="48"/>
        <end position="57"/>
    </location>
</feature>
<proteinExistence type="predicted"/>
<evidence type="ECO:0000313" key="3">
    <source>
        <dbReference type="Proteomes" id="UP000515908"/>
    </source>
</evidence>
<gene>
    <name evidence="2" type="ORF">ADEAN_000710500</name>
</gene>
<dbReference type="EMBL" id="LR877158">
    <property type="protein sequence ID" value="CAD2219596.1"/>
    <property type="molecule type" value="Genomic_DNA"/>
</dbReference>
<feature type="compositionally biased region" description="Polar residues" evidence="1">
    <location>
        <begin position="65"/>
        <end position="75"/>
    </location>
</feature>
<feature type="compositionally biased region" description="Acidic residues" evidence="1">
    <location>
        <begin position="116"/>
        <end position="127"/>
    </location>
</feature>
<evidence type="ECO:0000256" key="1">
    <source>
        <dbReference type="SAM" id="MobiDB-lite"/>
    </source>
</evidence>
<feature type="compositionally biased region" description="Basic residues" evidence="1">
    <location>
        <begin position="101"/>
        <end position="111"/>
    </location>
</feature>
<name>A0A7G2CIJ3_9TRYP</name>